<dbReference type="InterPro" id="IPR021109">
    <property type="entry name" value="Peptidase_aspartic_dom_sf"/>
</dbReference>
<dbReference type="CDD" id="cd00303">
    <property type="entry name" value="retropepsin_like"/>
    <property type="match status" value="1"/>
</dbReference>
<evidence type="ECO:0000259" key="2">
    <source>
        <dbReference type="Pfam" id="PF25597"/>
    </source>
</evidence>
<proteinExistence type="predicted"/>
<name>A0A6L2JS54_TANCI</name>
<organism evidence="3">
    <name type="scientific">Tanacetum cinerariifolium</name>
    <name type="common">Dalmatian daisy</name>
    <name type="synonym">Chrysanthemum cinerariifolium</name>
    <dbReference type="NCBI Taxonomy" id="118510"/>
    <lineage>
        <taxon>Eukaryota</taxon>
        <taxon>Viridiplantae</taxon>
        <taxon>Streptophyta</taxon>
        <taxon>Embryophyta</taxon>
        <taxon>Tracheophyta</taxon>
        <taxon>Spermatophyta</taxon>
        <taxon>Magnoliopsida</taxon>
        <taxon>eudicotyledons</taxon>
        <taxon>Gunneridae</taxon>
        <taxon>Pentapetalae</taxon>
        <taxon>asterids</taxon>
        <taxon>campanulids</taxon>
        <taxon>Asterales</taxon>
        <taxon>Asteraceae</taxon>
        <taxon>Asteroideae</taxon>
        <taxon>Anthemideae</taxon>
        <taxon>Anthemidinae</taxon>
        <taxon>Tanacetum</taxon>
    </lineage>
</organism>
<sequence>MEIKAAKPKAKEVTIQESSEFRTTSPLQPSQPLQAKDKGKGIMVELEKSLKKKDQKALDEEIFHMVYPGSQGYDVSKSGTKSTNTSDGLAAIQAQLNNLGREIKKVNDRLYAAQVRCRAAALGFYQRDNGNPSYQERRQIIEESLSKLMAESAKRHDENSNLIKEIRASTDVAIKNQRASIKALKNLNRAIEQALADLGAGVSVMPYSTFTNLGLGELAPTKLIIELADTTIRCPKGIEENVLVGIDKFVFPVDFIVLATPEDIKVLLILRRPFLSTTHVKIYVFKKNVSLRVWDDRIIFISDNPTSNKIRTVYALGLRERMKLDLEAGLMGEYLILNRSLDHVYGDYIVLNDLNEPLELRRNQVEDLGPTIEDGEIINEPIEDIVKTRNDDNETNAYHDKRMGDVIVGKSFCREVGVIERRLIAQTLMHLVSSTFEVITIAMIKEDRASYLAYENLGNLQPKVDIGIFIGYAPTKKAFRIYNRRTRRSVETIHVGFDELTAMASEQSSSGPVLHEIPSTISSGLVPKSTSSTPFVPPSIND</sequence>
<dbReference type="InterPro" id="IPR057670">
    <property type="entry name" value="SH3_retrovirus"/>
</dbReference>
<dbReference type="Gene3D" id="2.40.70.10">
    <property type="entry name" value="Acid Proteases"/>
    <property type="match status" value="1"/>
</dbReference>
<feature type="compositionally biased region" description="Basic and acidic residues" evidence="1">
    <location>
        <begin position="1"/>
        <end position="14"/>
    </location>
</feature>
<evidence type="ECO:0000313" key="3">
    <source>
        <dbReference type="EMBL" id="GEU39813.1"/>
    </source>
</evidence>
<feature type="domain" description="Retroviral polymerase SH3-like" evidence="2">
    <location>
        <begin position="456"/>
        <end position="506"/>
    </location>
</feature>
<gene>
    <name evidence="3" type="ORF">Tci_011791</name>
</gene>
<protein>
    <recommendedName>
        <fullName evidence="2">Retroviral polymerase SH3-like domain-containing protein</fullName>
    </recommendedName>
</protein>
<accession>A0A6L2JS54</accession>
<dbReference type="Pfam" id="PF25597">
    <property type="entry name" value="SH3_retrovirus"/>
    <property type="match status" value="1"/>
</dbReference>
<comment type="caution">
    <text evidence="3">The sequence shown here is derived from an EMBL/GenBank/DDBJ whole genome shotgun (WGS) entry which is preliminary data.</text>
</comment>
<dbReference type="PANTHER" id="PTHR33067:SF9">
    <property type="entry name" value="RNA-DIRECTED DNA POLYMERASE"/>
    <property type="match status" value="1"/>
</dbReference>
<evidence type="ECO:0000256" key="1">
    <source>
        <dbReference type="SAM" id="MobiDB-lite"/>
    </source>
</evidence>
<feature type="region of interest" description="Disordered" evidence="1">
    <location>
        <begin position="1"/>
        <end position="39"/>
    </location>
</feature>
<reference evidence="3" key="1">
    <citation type="journal article" date="2019" name="Sci. Rep.">
        <title>Draft genome of Tanacetum cinerariifolium, the natural source of mosquito coil.</title>
        <authorList>
            <person name="Yamashiro T."/>
            <person name="Shiraishi A."/>
            <person name="Satake H."/>
            <person name="Nakayama K."/>
        </authorList>
    </citation>
    <scope>NUCLEOTIDE SEQUENCE</scope>
</reference>
<dbReference type="EMBL" id="BKCJ010001220">
    <property type="protein sequence ID" value="GEU39813.1"/>
    <property type="molecule type" value="Genomic_DNA"/>
</dbReference>
<feature type="compositionally biased region" description="Polar residues" evidence="1">
    <location>
        <begin position="15"/>
        <end position="33"/>
    </location>
</feature>
<dbReference type="PANTHER" id="PTHR33067">
    <property type="entry name" value="RNA-DIRECTED DNA POLYMERASE-RELATED"/>
    <property type="match status" value="1"/>
</dbReference>
<dbReference type="AlphaFoldDB" id="A0A6L2JS54"/>